<feature type="transmembrane region" description="Helical" evidence="1">
    <location>
        <begin position="27"/>
        <end position="48"/>
    </location>
</feature>
<evidence type="ECO:0000256" key="1">
    <source>
        <dbReference type="SAM" id="Phobius"/>
    </source>
</evidence>
<proteinExistence type="predicted"/>
<keyword evidence="1" id="KW-1133">Transmembrane helix</keyword>
<keyword evidence="1" id="KW-0472">Membrane</keyword>
<name>A0A7T7CE33_9BACI</name>
<keyword evidence="1" id="KW-0812">Transmembrane</keyword>
<accession>A0A7T7CE33</accession>
<organism evidence="2 3">
    <name type="scientific">Salicibibacter cibi</name>
    <dbReference type="NCBI Taxonomy" id="2743001"/>
    <lineage>
        <taxon>Bacteria</taxon>
        <taxon>Bacillati</taxon>
        <taxon>Bacillota</taxon>
        <taxon>Bacilli</taxon>
        <taxon>Bacillales</taxon>
        <taxon>Bacillaceae</taxon>
        <taxon>Salicibibacter</taxon>
    </lineage>
</organism>
<dbReference type="EMBL" id="CP054706">
    <property type="protein sequence ID" value="QQK78649.1"/>
    <property type="molecule type" value="Genomic_DNA"/>
</dbReference>
<sequence>MEIALTILFIFVGFAIYFFNKREWPKMLYCIIISAMVFTMSLPMVGTFEVI</sequence>
<keyword evidence="3" id="KW-1185">Reference proteome</keyword>
<feature type="transmembrane region" description="Helical" evidence="1">
    <location>
        <begin position="5"/>
        <end position="20"/>
    </location>
</feature>
<evidence type="ECO:0000313" key="2">
    <source>
        <dbReference type="EMBL" id="QQK78649.1"/>
    </source>
</evidence>
<gene>
    <name evidence="2" type="ORF">HUG20_01160</name>
</gene>
<dbReference type="KEGG" id="scib:HUG20_01160"/>
<dbReference type="RefSeq" id="WP_200087076.1">
    <property type="nucleotide sequence ID" value="NZ_CP054706.1"/>
</dbReference>
<dbReference type="Proteomes" id="UP000595349">
    <property type="component" value="Chromosome"/>
</dbReference>
<protein>
    <submittedName>
        <fullName evidence="2">Uncharacterized protein</fullName>
    </submittedName>
</protein>
<reference evidence="2 3" key="1">
    <citation type="submission" date="2020-06" db="EMBL/GenBank/DDBJ databases">
        <title>Genomic analysis of Salicibibacter sp. NKC21-4.</title>
        <authorList>
            <person name="Oh Y.J."/>
        </authorList>
    </citation>
    <scope>NUCLEOTIDE SEQUENCE [LARGE SCALE GENOMIC DNA]</scope>
    <source>
        <strain evidence="2 3">NKC21-4</strain>
    </source>
</reference>
<evidence type="ECO:0000313" key="3">
    <source>
        <dbReference type="Proteomes" id="UP000595349"/>
    </source>
</evidence>
<dbReference type="AlphaFoldDB" id="A0A7T7CE33"/>